<organism evidence="1 2">
    <name type="scientific">Glycomyces harbinensis</name>
    <dbReference type="NCBI Taxonomy" id="58114"/>
    <lineage>
        <taxon>Bacteria</taxon>
        <taxon>Bacillati</taxon>
        <taxon>Actinomycetota</taxon>
        <taxon>Actinomycetes</taxon>
        <taxon>Glycomycetales</taxon>
        <taxon>Glycomycetaceae</taxon>
        <taxon>Glycomyces</taxon>
    </lineage>
</organism>
<evidence type="ECO:0000313" key="2">
    <source>
        <dbReference type="Proteomes" id="UP000198949"/>
    </source>
</evidence>
<name>A0A1G6YBC0_9ACTN</name>
<dbReference type="Pfam" id="PF09344">
    <property type="entry name" value="Cas_CT1975"/>
    <property type="match status" value="1"/>
</dbReference>
<dbReference type="EMBL" id="FNAD01000008">
    <property type="protein sequence ID" value="SDD87764.1"/>
    <property type="molecule type" value="Genomic_DNA"/>
</dbReference>
<dbReference type="OrthoDB" id="5291250at2"/>
<sequence length="380" mass="41312">MARFLELHALQSIPVANLNRDDLGSPKMVTYGGADRIRVSSQALKRPIRHGVEADLGEYSFRTRQLPNRHQAILTDAGWTPEAAAFAWKQITATVGKGEKNLKFEISKQTGLPITLVLLLLPDTALRELADLCDAHRLALESEQAKKKPAQILPAGDVHAILKSRNISISMFGRMLAELPGANVDGAVQIAHAFTTHAAEPQRDYFTAVDDWLSDNEDVAGTGHLDTAEFSAGVFYRYGCLNLDDFLKNLGGDRETAARAAASFADHFLMSLPQAKKNSTAPHTLPDLAYLTVRDRRPISFAAAFETPARPMRGGGIAEPSRDAFNAYAADVARLTAGRGLLFGGHASVGDRTFEHLNERFDSYEALIDAAVLALVAQQP</sequence>
<gene>
    <name evidence="1" type="ORF">SAMN05216270_108246</name>
</gene>
<dbReference type="NCBIfam" id="TIGR01869">
    <property type="entry name" value="casC_Cse4"/>
    <property type="match status" value="1"/>
</dbReference>
<dbReference type="AlphaFoldDB" id="A0A1G6YBC0"/>
<proteinExistence type="predicted"/>
<dbReference type="InterPro" id="IPR010148">
    <property type="entry name" value="CRISPR-assoc_prot_CT1975"/>
</dbReference>
<reference evidence="2" key="1">
    <citation type="submission" date="2016-10" db="EMBL/GenBank/DDBJ databases">
        <authorList>
            <person name="Varghese N."/>
            <person name="Submissions S."/>
        </authorList>
    </citation>
    <scope>NUCLEOTIDE SEQUENCE [LARGE SCALE GENOMIC DNA]</scope>
    <source>
        <strain evidence="2">CGMCC 4.3516</strain>
    </source>
</reference>
<protein>
    <submittedName>
        <fullName evidence="1">CRISPR system Cascade subunit CasC</fullName>
    </submittedName>
</protein>
<keyword evidence="2" id="KW-1185">Reference proteome</keyword>
<dbReference type="STRING" id="58114.SAMN05216270_108246"/>
<dbReference type="Proteomes" id="UP000198949">
    <property type="component" value="Unassembled WGS sequence"/>
</dbReference>
<accession>A0A1G6YBC0</accession>
<evidence type="ECO:0000313" key="1">
    <source>
        <dbReference type="EMBL" id="SDD87764.1"/>
    </source>
</evidence>